<evidence type="ECO:0000259" key="10">
    <source>
        <dbReference type="PROSITE" id="PS50071"/>
    </source>
</evidence>
<dbReference type="EMBL" id="VIEB01001091">
    <property type="protein sequence ID" value="TQD75532.1"/>
    <property type="molecule type" value="Genomic_DNA"/>
</dbReference>
<dbReference type="PROSITE" id="PS50071">
    <property type="entry name" value="HOMEOBOX_2"/>
    <property type="match status" value="1"/>
</dbReference>
<sequence length="289" mass="32742">MLSSLPTSYVTFTPFNFFSLFHHIWFCGFHLSPPVFTLPFPPLSPPFFFLILHPTPAIRVSMAVLPTAMAMGSSSLELTISVPGFSSYPSFPNSSVRDLDINQVPSLQGDQEEWMTADMEDEEESSNGLGHPRKKLRLTKEQSRLLEESFRQHHTLNPKQKEALAMQLKLRPRQVEVWFQNRRARSKLKQTEMECEYLKRWFGSLTEQNRRLQREVKELRAMKVGPPTVLYPHSCDPLPASTLTMCPRCERVTTTTTLDRDTVSGPTKTNNISAAAATTLSSKVATPAL</sequence>
<keyword evidence="7 8" id="KW-0539">Nucleus</keyword>
<dbReference type="PANTHER" id="PTHR45714:SF8">
    <property type="entry name" value="HOMEOBOX-LEUCINE ZIPPER PROTEIN ATHB-17"/>
    <property type="match status" value="1"/>
</dbReference>
<organism evidence="11 12">
    <name type="scientific">Malus baccata</name>
    <name type="common">Siberian crab apple</name>
    <name type="synonym">Pyrus baccata</name>
    <dbReference type="NCBI Taxonomy" id="106549"/>
    <lineage>
        <taxon>Eukaryota</taxon>
        <taxon>Viridiplantae</taxon>
        <taxon>Streptophyta</taxon>
        <taxon>Embryophyta</taxon>
        <taxon>Tracheophyta</taxon>
        <taxon>Spermatophyta</taxon>
        <taxon>Magnoliopsida</taxon>
        <taxon>eudicotyledons</taxon>
        <taxon>Gunneridae</taxon>
        <taxon>Pentapetalae</taxon>
        <taxon>rosids</taxon>
        <taxon>fabids</taxon>
        <taxon>Rosales</taxon>
        <taxon>Rosaceae</taxon>
        <taxon>Amygdaloideae</taxon>
        <taxon>Maleae</taxon>
        <taxon>Malus</taxon>
    </lineage>
</organism>
<keyword evidence="12" id="KW-1185">Reference proteome</keyword>
<dbReference type="InterPro" id="IPR009057">
    <property type="entry name" value="Homeodomain-like_sf"/>
</dbReference>
<dbReference type="PANTHER" id="PTHR45714">
    <property type="entry name" value="HOMEOBOX-LEUCINE ZIPPER PROTEIN HAT14"/>
    <property type="match status" value="1"/>
</dbReference>
<gene>
    <name evidence="11" type="ORF">C1H46_038928</name>
</gene>
<dbReference type="InterPro" id="IPR017970">
    <property type="entry name" value="Homeobox_CS"/>
</dbReference>
<proteinExistence type="inferred from homology"/>
<dbReference type="Pfam" id="PF02183">
    <property type="entry name" value="HALZ"/>
    <property type="match status" value="1"/>
</dbReference>
<evidence type="ECO:0000313" key="11">
    <source>
        <dbReference type="EMBL" id="TQD75532.1"/>
    </source>
</evidence>
<keyword evidence="4 8" id="KW-0238">DNA-binding</keyword>
<feature type="domain" description="Homeobox" evidence="10">
    <location>
        <begin position="129"/>
        <end position="189"/>
    </location>
</feature>
<dbReference type="Gene3D" id="1.10.10.60">
    <property type="entry name" value="Homeodomain-like"/>
    <property type="match status" value="1"/>
</dbReference>
<dbReference type="Proteomes" id="UP000315295">
    <property type="component" value="Unassembled WGS sequence"/>
</dbReference>
<evidence type="ECO:0000256" key="7">
    <source>
        <dbReference type="ARBA" id="ARBA00023242"/>
    </source>
</evidence>
<evidence type="ECO:0000313" key="12">
    <source>
        <dbReference type="Proteomes" id="UP000315295"/>
    </source>
</evidence>
<evidence type="ECO:0000256" key="3">
    <source>
        <dbReference type="ARBA" id="ARBA00023015"/>
    </source>
</evidence>
<evidence type="ECO:0000256" key="1">
    <source>
        <dbReference type="ARBA" id="ARBA00004123"/>
    </source>
</evidence>
<reference evidence="11 12" key="1">
    <citation type="journal article" date="2019" name="G3 (Bethesda)">
        <title>Sequencing of a Wild Apple (Malus baccata) Genome Unravels the Differences Between Cultivated and Wild Apple Species Regarding Disease Resistance and Cold Tolerance.</title>
        <authorList>
            <person name="Chen X."/>
        </authorList>
    </citation>
    <scope>NUCLEOTIDE SEQUENCE [LARGE SCALE GENOMIC DNA]</scope>
    <source>
        <strain evidence="12">cv. Shandingzi</strain>
        <tissue evidence="11">Leaves</tissue>
    </source>
</reference>
<comment type="subcellular location">
    <subcellularLocation>
        <location evidence="1 8 9">Nucleus</location>
    </subcellularLocation>
</comment>
<accession>A0A540KNE7</accession>
<dbReference type="SMART" id="SM00340">
    <property type="entry name" value="HALZ"/>
    <property type="match status" value="1"/>
</dbReference>
<dbReference type="InterPro" id="IPR001356">
    <property type="entry name" value="HD"/>
</dbReference>
<protein>
    <recommendedName>
        <fullName evidence="10">Homeobox domain-containing protein</fullName>
    </recommendedName>
</protein>
<dbReference type="GO" id="GO:0043565">
    <property type="term" value="F:sequence-specific DNA binding"/>
    <property type="evidence" value="ECO:0007669"/>
    <property type="project" value="InterPro"/>
</dbReference>
<evidence type="ECO:0000256" key="8">
    <source>
        <dbReference type="PROSITE-ProRule" id="PRU00108"/>
    </source>
</evidence>
<keyword evidence="5 8" id="KW-0371">Homeobox</keyword>
<evidence type="ECO:0000256" key="2">
    <source>
        <dbReference type="ARBA" id="ARBA00006074"/>
    </source>
</evidence>
<dbReference type="Pfam" id="PF00046">
    <property type="entry name" value="Homeodomain"/>
    <property type="match status" value="1"/>
</dbReference>
<dbReference type="GO" id="GO:0000981">
    <property type="term" value="F:DNA-binding transcription factor activity, RNA polymerase II-specific"/>
    <property type="evidence" value="ECO:0007669"/>
    <property type="project" value="InterPro"/>
</dbReference>
<evidence type="ECO:0000256" key="9">
    <source>
        <dbReference type="RuleBase" id="RU000682"/>
    </source>
</evidence>
<name>A0A540KNE7_MALBA</name>
<comment type="caution">
    <text evidence="11">The sequence shown here is derived from an EMBL/GenBank/DDBJ whole genome shotgun (WGS) entry which is preliminary data.</text>
</comment>
<evidence type="ECO:0000256" key="6">
    <source>
        <dbReference type="ARBA" id="ARBA00023163"/>
    </source>
</evidence>
<dbReference type="GO" id="GO:0005634">
    <property type="term" value="C:nucleus"/>
    <property type="evidence" value="ECO:0007669"/>
    <property type="project" value="UniProtKB-SubCell"/>
</dbReference>
<evidence type="ECO:0000256" key="5">
    <source>
        <dbReference type="ARBA" id="ARBA00023155"/>
    </source>
</evidence>
<dbReference type="InterPro" id="IPR003106">
    <property type="entry name" value="Leu_zip_homeo"/>
</dbReference>
<keyword evidence="3" id="KW-0805">Transcription regulation</keyword>
<feature type="DNA-binding region" description="Homeobox" evidence="8">
    <location>
        <begin position="131"/>
        <end position="190"/>
    </location>
</feature>
<dbReference type="PROSITE" id="PS00027">
    <property type="entry name" value="HOMEOBOX_1"/>
    <property type="match status" value="1"/>
</dbReference>
<evidence type="ECO:0000256" key="4">
    <source>
        <dbReference type="ARBA" id="ARBA00023125"/>
    </source>
</evidence>
<dbReference type="SMART" id="SM00389">
    <property type="entry name" value="HOX"/>
    <property type="match status" value="1"/>
</dbReference>
<dbReference type="CDD" id="cd00086">
    <property type="entry name" value="homeodomain"/>
    <property type="match status" value="1"/>
</dbReference>
<comment type="similarity">
    <text evidence="2">Belongs to the HD-ZIP homeobox family. Class II subfamily.</text>
</comment>
<dbReference type="SUPFAM" id="SSF46689">
    <property type="entry name" value="Homeodomain-like"/>
    <property type="match status" value="1"/>
</dbReference>
<keyword evidence="6" id="KW-0804">Transcription</keyword>
<dbReference type="AlphaFoldDB" id="A0A540KNE7"/>
<dbReference type="FunFam" id="1.10.10.60:FF:000577">
    <property type="entry name" value="Homeobox-leucine zipper protein 18"/>
    <property type="match status" value="1"/>
</dbReference>
<dbReference type="InterPro" id="IPR050762">
    <property type="entry name" value="HD-ZIP_Homeobox_LZ_Class_II"/>
</dbReference>